<evidence type="ECO:0000259" key="6">
    <source>
        <dbReference type="Pfam" id="PF14691"/>
    </source>
</evidence>
<dbReference type="InterPro" id="IPR036188">
    <property type="entry name" value="FAD/NAD-bd_sf"/>
</dbReference>
<sequence length="477" mass="52477">MADPFGFMKYPRVNNPIRPVAERIKDFEEMENVLSVEERRKQAARCMNCGVPHCHAGQFYSGGRAVSGCPNDNLIPEWNDLIYREEDKHAFERLTLTNPLPEFTGLVCPAPCEVACNEALNGKGITIRNNERYIIETAYANGWVKESGIPLHRNGIKVAVVGSGPAGLACAWRLNQLGYDVTVYERDDHPGGLTMYGIPNMKLPKEIVARRVKIMEEVGVKFVLNTEVGIDVSGDELKRKYQRIVLAIGARQARDLNVPGRELEGVRLAVDYLTDATKSVLKNGTKASKELEGKKVMVIGGGDTGNDCIATAIRQGAADVKQLEITRRPPSKRPADNPWPQWPRVAKTGYGQEEANELFEGVLTQYETTAVGFEGVDGHVSSVTTCHAQLFKPVPGTEEKHPVDLVLLAMGFTGAQKQFLDEFGVTEVNDDYTTNDEKVYVAGDARRGPSLVIWGIHEGRMAAEKVNEACKAAAHAE</sequence>
<keyword evidence="3" id="KW-0314">Glutamate biosynthesis</keyword>
<dbReference type="Pfam" id="PF14691">
    <property type="entry name" value="Fer4_20"/>
    <property type="match status" value="1"/>
</dbReference>
<dbReference type="SUPFAM" id="SSF46548">
    <property type="entry name" value="alpha-helical ferredoxin"/>
    <property type="match status" value="1"/>
</dbReference>
<dbReference type="GO" id="GO:0051536">
    <property type="term" value="F:iron-sulfur cluster binding"/>
    <property type="evidence" value="ECO:0007669"/>
    <property type="project" value="InterPro"/>
</dbReference>
<dbReference type="PANTHER" id="PTHR43100">
    <property type="entry name" value="GLUTAMATE SYNTHASE [NADPH] SMALL CHAIN"/>
    <property type="match status" value="1"/>
</dbReference>
<keyword evidence="2" id="KW-0560">Oxidoreductase</keyword>
<dbReference type="NCBIfam" id="TIGR01317">
    <property type="entry name" value="GOGAT_sm_gam"/>
    <property type="match status" value="1"/>
</dbReference>
<dbReference type="AlphaFoldDB" id="A0A1I2RMS1"/>
<evidence type="ECO:0000313" key="8">
    <source>
        <dbReference type="Proteomes" id="UP000182635"/>
    </source>
</evidence>
<name>A0A1I2RMS1_9LACO</name>
<dbReference type="InterPro" id="IPR006005">
    <property type="entry name" value="Glut_synth_ssu1"/>
</dbReference>
<evidence type="ECO:0000256" key="4">
    <source>
        <dbReference type="ARBA" id="ARBA00029440"/>
    </source>
</evidence>
<dbReference type="Proteomes" id="UP000182635">
    <property type="component" value="Unassembled WGS sequence"/>
</dbReference>
<evidence type="ECO:0000256" key="2">
    <source>
        <dbReference type="ARBA" id="ARBA00023002"/>
    </source>
</evidence>
<dbReference type="InterPro" id="IPR009051">
    <property type="entry name" value="Helical_ferredxn"/>
</dbReference>
<dbReference type="GO" id="GO:0006537">
    <property type="term" value="P:glutamate biosynthetic process"/>
    <property type="evidence" value="ECO:0007669"/>
    <property type="project" value="UniProtKB-KW"/>
</dbReference>
<proteinExistence type="predicted"/>
<dbReference type="GO" id="GO:0016639">
    <property type="term" value="F:oxidoreductase activity, acting on the CH-NH2 group of donors, NAD or NADP as acceptor"/>
    <property type="evidence" value="ECO:0007669"/>
    <property type="project" value="InterPro"/>
</dbReference>
<dbReference type="PANTHER" id="PTHR43100:SF3">
    <property type="entry name" value="FAD_NAD(P)-BINDING DOMAIN-CONTAINING PROTEIN"/>
    <property type="match status" value="1"/>
</dbReference>
<dbReference type="OrthoDB" id="9803192at2"/>
<feature type="domain" description="Dihydroprymidine dehydrogenase" evidence="6">
    <location>
        <begin position="23"/>
        <end position="142"/>
    </location>
</feature>
<organism evidence="7 8">
    <name type="scientific">Ligilactobacillus ruminis DSM 20403 = NBRC 102161</name>
    <dbReference type="NCBI Taxonomy" id="1423798"/>
    <lineage>
        <taxon>Bacteria</taxon>
        <taxon>Bacillati</taxon>
        <taxon>Bacillota</taxon>
        <taxon>Bacilli</taxon>
        <taxon>Lactobacillales</taxon>
        <taxon>Lactobacillaceae</taxon>
        <taxon>Ligilactobacillus</taxon>
    </lineage>
</organism>
<dbReference type="Gene3D" id="3.50.50.60">
    <property type="entry name" value="FAD/NAD(P)-binding domain"/>
    <property type="match status" value="2"/>
</dbReference>
<dbReference type="InterPro" id="IPR023753">
    <property type="entry name" value="FAD/NAD-binding_dom"/>
</dbReference>
<evidence type="ECO:0000256" key="3">
    <source>
        <dbReference type="ARBA" id="ARBA00023164"/>
    </source>
</evidence>
<dbReference type="SUPFAM" id="SSF51971">
    <property type="entry name" value="Nucleotide-binding domain"/>
    <property type="match status" value="1"/>
</dbReference>
<dbReference type="Gene3D" id="1.10.1060.10">
    <property type="entry name" value="Alpha-helical ferredoxin"/>
    <property type="match status" value="1"/>
</dbReference>
<feature type="domain" description="FAD/NAD(P)-binding" evidence="5">
    <location>
        <begin position="157"/>
        <end position="458"/>
    </location>
</feature>
<gene>
    <name evidence="7" type="ORF">SAMN02910432_01290</name>
</gene>
<dbReference type="EMBL" id="FOPI01000018">
    <property type="protein sequence ID" value="SFG41760.1"/>
    <property type="molecule type" value="Genomic_DNA"/>
</dbReference>
<dbReference type="RefSeq" id="WP_046922160.1">
    <property type="nucleotide sequence ID" value="NZ_AYYL01000014.1"/>
</dbReference>
<accession>A0A1I2RMS1</accession>
<dbReference type="Pfam" id="PF07992">
    <property type="entry name" value="Pyr_redox_2"/>
    <property type="match status" value="1"/>
</dbReference>
<evidence type="ECO:0000256" key="1">
    <source>
        <dbReference type="ARBA" id="ARBA00022605"/>
    </source>
</evidence>
<keyword evidence="1" id="KW-0028">Amino-acid biosynthesis</keyword>
<evidence type="ECO:0000259" key="5">
    <source>
        <dbReference type="Pfam" id="PF07992"/>
    </source>
</evidence>
<dbReference type="PRINTS" id="PR00419">
    <property type="entry name" value="ADXRDTASE"/>
</dbReference>
<reference evidence="8" key="1">
    <citation type="submission" date="2016-10" db="EMBL/GenBank/DDBJ databases">
        <authorList>
            <person name="Varghese N."/>
            <person name="Submissions S."/>
        </authorList>
    </citation>
    <scope>NUCLEOTIDE SEQUENCE [LARGE SCALE GENOMIC DNA]</scope>
    <source>
        <strain evidence="8">DSM 20403</strain>
    </source>
</reference>
<evidence type="ECO:0000313" key="7">
    <source>
        <dbReference type="EMBL" id="SFG41760.1"/>
    </source>
</evidence>
<dbReference type="InterPro" id="IPR051394">
    <property type="entry name" value="Glutamate_Synthase"/>
</dbReference>
<dbReference type="InterPro" id="IPR028261">
    <property type="entry name" value="DPD_II"/>
</dbReference>
<protein>
    <submittedName>
        <fullName evidence="7">Glutamate synthase (NADPH/NADH) small chain</fullName>
    </submittedName>
</protein>
<comment type="pathway">
    <text evidence="4">Amino-acid biosynthesis.</text>
</comment>